<proteinExistence type="inferred from homology"/>
<dbReference type="SUPFAM" id="SSF101148">
    <property type="entry name" value="Plant invertase/pectin methylesterase inhibitor"/>
    <property type="match status" value="1"/>
</dbReference>
<gene>
    <name evidence="4" type="ORF">H5410_055351</name>
</gene>
<evidence type="ECO:0000313" key="5">
    <source>
        <dbReference type="Proteomes" id="UP000824120"/>
    </source>
</evidence>
<comment type="similarity">
    <text evidence="3">Belongs to the PMEI family.</text>
</comment>
<dbReference type="InterPro" id="IPR052421">
    <property type="entry name" value="PCW_Enzyme_Inhibitor"/>
</dbReference>
<evidence type="ECO:0000256" key="3">
    <source>
        <dbReference type="ARBA" id="ARBA00038471"/>
    </source>
</evidence>
<protein>
    <recommendedName>
        <fullName evidence="6">Pectinesterase inhibitor domain-containing protein</fullName>
    </recommendedName>
</protein>
<comment type="caution">
    <text evidence="4">The sequence shown here is derived from an EMBL/GenBank/DDBJ whole genome shotgun (WGS) entry which is preliminary data.</text>
</comment>
<dbReference type="Proteomes" id="UP000824120">
    <property type="component" value="Chromosome 11"/>
</dbReference>
<accession>A0A9J5WHC9</accession>
<reference evidence="4 5" key="1">
    <citation type="submission" date="2020-09" db="EMBL/GenBank/DDBJ databases">
        <title>De no assembly of potato wild relative species, Solanum commersonii.</title>
        <authorList>
            <person name="Cho K."/>
        </authorList>
    </citation>
    <scope>NUCLEOTIDE SEQUENCE [LARGE SCALE GENOMIC DNA]</scope>
    <source>
        <strain evidence="4">LZ3.2</strain>
        <tissue evidence="4">Leaf</tissue>
    </source>
</reference>
<keyword evidence="1" id="KW-0732">Signal</keyword>
<dbReference type="AlphaFoldDB" id="A0A9J5WHC9"/>
<dbReference type="OrthoDB" id="1094948at2759"/>
<evidence type="ECO:0000256" key="1">
    <source>
        <dbReference type="ARBA" id="ARBA00022729"/>
    </source>
</evidence>
<name>A0A9J5WHC9_SOLCO</name>
<organism evidence="4 5">
    <name type="scientific">Solanum commersonii</name>
    <name type="common">Commerson's wild potato</name>
    <name type="synonym">Commerson's nightshade</name>
    <dbReference type="NCBI Taxonomy" id="4109"/>
    <lineage>
        <taxon>Eukaryota</taxon>
        <taxon>Viridiplantae</taxon>
        <taxon>Streptophyta</taxon>
        <taxon>Embryophyta</taxon>
        <taxon>Tracheophyta</taxon>
        <taxon>Spermatophyta</taxon>
        <taxon>Magnoliopsida</taxon>
        <taxon>eudicotyledons</taxon>
        <taxon>Gunneridae</taxon>
        <taxon>Pentapetalae</taxon>
        <taxon>asterids</taxon>
        <taxon>lamiids</taxon>
        <taxon>Solanales</taxon>
        <taxon>Solanaceae</taxon>
        <taxon>Solanoideae</taxon>
        <taxon>Solaneae</taxon>
        <taxon>Solanum</taxon>
    </lineage>
</organism>
<evidence type="ECO:0008006" key="6">
    <source>
        <dbReference type="Google" id="ProtNLM"/>
    </source>
</evidence>
<evidence type="ECO:0000313" key="4">
    <source>
        <dbReference type="EMBL" id="KAG5575217.1"/>
    </source>
</evidence>
<keyword evidence="5" id="KW-1185">Reference proteome</keyword>
<evidence type="ECO:0000256" key="2">
    <source>
        <dbReference type="ARBA" id="ARBA00023157"/>
    </source>
</evidence>
<dbReference type="EMBL" id="JACXVP010000011">
    <property type="protein sequence ID" value="KAG5575217.1"/>
    <property type="molecule type" value="Genomic_DNA"/>
</dbReference>
<dbReference type="PANTHER" id="PTHR36710:SF23">
    <property type="entry name" value="PECTINESTERASE INHIBITOR DOMAIN-CONTAINING PROTEIN"/>
    <property type="match status" value="1"/>
</dbReference>
<dbReference type="InterPro" id="IPR035513">
    <property type="entry name" value="Invertase/methylesterase_inhib"/>
</dbReference>
<dbReference type="PANTHER" id="PTHR36710">
    <property type="entry name" value="PECTINESTERASE INHIBITOR-LIKE"/>
    <property type="match status" value="1"/>
</dbReference>
<sequence>MLGIDEILVFGLALVNILGSNAQIKFSTIPLNSGDDFRLRGGLVFVANIFNFQTSLCDINANEALIASICRQVQDLQFCLTTFRLIIPSRPYVPEEVTQAAITKSLQNANDNHAFVETAKANDYNGVENDLAKCPQFVSDCQNVLGSKTTPEMLDRSRKQFDLVLMAKIAEQLIKK</sequence>
<keyword evidence="2" id="KW-1015">Disulfide bond</keyword>